<organism evidence="1">
    <name type="scientific">marine metagenome</name>
    <dbReference type="NCBI Taxonomy" id="408172"/>
    <lineage>
        <taxon>unclassified sequences</taxon>
        <taxon>metagenomes</taxon>
        <taxon>ecological metagenomes</taxon>
    </lineage>
</organism>
<protein>
    <submittedName>
        <fullName evidence="1">Uncharacterized protein</fullName>
    </submittedName>
</protein>
<feature type="non-terminal residue" evidence="1">
    <location>
        <position position="234"/>
    </location>
</feature>
<proteinExistence type="predicted"/>
<reference evidence="1" key="1">
    <citation type="submission" date="2018-05" db="EMBL/GenBank/DDBJ databases">
        <authorList>
            <person name="Lanie J.A."/>
            <person name="Ng W.-L."/>
            <person name="Kazmierczak K.M."/>
            <person name="Andrzejewski T.M."/>
            <person name="Davidsen T.M."/>
            <person name="Wayne K.J."/>
            <person name="Tettelin H."/>
            <person name="Glass J.I."/>
            <person name="Rusch D."/>
            <person name="Podicherti R."/>
            <person name="Tsui H.-C.T."/>
            <person name="Winkler M.E."/>
        </authorList>
    </citation>
    <scope>NUCLEOTIDE SEQUENCE</scope>
</reference>
<dbReference type="EMBL" id="UINC01219415">
    <property type="protein sequence ID" value="SVE46869.1"/>
    <property type="molecule type" value="Genomic_DNA"/>
</dbReference>
<accession>A0A383DRC1</accession>
<feature type="non-terminal residue" evidence="1">
    <location>
        <position position="1"/>
    </location>
</feature>
<gene>
    <name evidence="1" type="ORF">METZ01_LOCUS499723</name>
</gene>
<evidence type="ECO:0000313" key="1">
    <source>
        <dbReference type="EMBL" id="SVE46869.1"/>
    </source>
</evidence>
<dbReference type="AlphaFoldDB" id="A0A383DRC1"/>
<sequence>GTATWTSNDQNTNEEDCTVVCMGSDNQPIENILSSIACSTAGGTWDANLAGLWHDGTISGIQIELAYPGLYTPAGVIWNQGFKVTRVSGPAGMIILQGPSNALGYFFSSASLPATTTETLLLEISFSYNFTGAPLCFVKPGQTFQTNISKFVSGLNVTPETDWGPCVCPVGEDLDQCSVCDSNSSNDNTPSTGTCDCMGVIYDNTVTPNIGNAYLDNCNNCIGGSSGTCSDLQF</sequence>
<name>A0A383DRC1_9ZZZZ</name>